<comment type="caution">
    <text evidence="6">The sequence shown here is derived from an EMBL/GenBank/DDBJ whole genome shotgun (WGS) entry which is preliminary data.</text>
</comment>
<dbReference type="SUPFAM" id="SSF46689">
    <property type="entry name" value="Homeodomain-like"/>
    <property type="match status" value="1"/>
</dbReference>
<dbReference type="EMBL" id="JADIMT010000027">
    <property type="protein sequence ID" value="MBO8435646.1"/>
    <property type="molecule type" value="Genomic_DNA"/>
</dbReference>
<organism evidence="6 7">
    <name type="scientific">Candidatus Ornithospirochaeta stercoripullorum</name>
    <dbReference type="NCBI Taxonomy" id="2840899"/>
    <lineage>
        <taxon>Bacteria</taxon>
        <taxon>Pseudomonadati</taxon>
        <taxon>Spirochaetota</taxon>
        <taxon>Spirochaetia</taxon>
        <taxon>Spirochaetales</taxon>
        <taxon>Spirochaetaceae</taxon>
        <taxon>Spirochaetaceae incertae sedis</taxon>
        <taxon>Candidatus Ornithospirochaeta</taxon>
    </lineage>
</organism>
<evidence type="ECO:0000256" key="4">
    <source>
        <dbReference type="PROSITE-ProRule" id="PRU00335"/>
    </source>
</evidence>
<dbReference type="Pfam" id="PF00440">
    <property type="entry name" value="TetR_N"/>
    <property type="match status" value="1"/>
</dbReference>
<evidence type="ECO:0000256" key="1">
    <source>
        <dbReference type="ARBA" id="ARBA00023015"/>
    </source>
</evidence>
<dbReference type="GO" id="GO:0003700">
    <property type="term" value="F:DNA-binding transcription factor activity"/>
    <property type="evidence" value="ECO:0007669"/>
    <property type="project" value="TreeGrafter"/>
</dbReference>
<keyword evidence="1" id="KW-0805">Transcription regulation</keyword>
<reference evidence="6" key="2">
    <citation type="journal article" date="2021" name="PeerJ">
        <title>Extensive microbial diversity within the chicken gut microbiome revealed by metagenomics and culture.</title>
        <authorList>
            <person name="Gilroy R."/>
            <person name="Ravi A."/>
            <person name="Getino M."/>
            <person name="Pursley I."/>
            <person name="Horton D.L."/>
            <person name="Alikhan N.F."/>
            <person name="Baker D."/>
            <person name="Gharbi K."/>
            <person name="Hall N."/>
            <person name="Watson M."/>
            <person name="Adriaenssens E.M."/>
            <person name="Foster-Nyarko E."/>
            <person name="Jarju S."/>
            <person name="Secka A."/>
            <person name="Antonio M."/>
            <person name="Oren A."/>
            <person name="Chaudhuri R.R."/>
            <person name="La Ragione R."/>
            <person name="Hildebrand F."/>
            <person name="Pallen M.J."/>
        </authorList>
    </citation>
    <scope>NUCLEOTIDE SEQUENCE</scope>
    <source>
        <strain evidence="6">7293</strain>
    </source>
</reference>
<evidence type="ECO:0000313" key="7">
    <source>
        <dbReference type="Proteomes" id="UP000823615"/>
    </source>
</evidence>
<dbReference type="AlphaFoldDB" id="A0A9D9DZZ7"/>
<reference evidence="6" key="1">
    <citation type="submission" date="2020-10" db="EMBL/GenBank/DDBJ databases">
        <authorList>
            <person name="Gilroy R."/>
        </authorList>
    </citation>
    <scope>NUCLEOTIDE SEQUENCE</scope>
    <source>
        <strain evidence="6">7293</strain>
    </source>
</reference>
<dbReference type="GO" id="GO:0000976">
    <property type="term" value="F:transcription cis-regulatory region binding"/>
    <property type="evidence" value="ECO:0007669"/>
    <property type="project" value="TreeGrafter"/>
</dbReference>
<feature type="domain" description="HTH tetR-type" evidence="5">
    <location>
        <begin position="2"/>
        <end position="62"/>
    </location>
</feature>
<feature type="DNA-binding region" description="H-T-H motif" evidence="4">
    <location>
        <begin position="25"/>
        <end position="44"/>
    </location>
</feature>
<dbReference type="InterPro" id="IPR009057">
    <property type="entry name" value="Homeodomain-like_sf"/>
</dbReference>
<keyword evidence="2 4" id="KW-0238">DNA-binding</keyword>
<dbReference type="PROSITE" id="PS50977">
    <property type="entry name" value="HTH_TETR_2"/>
    <property type="match status" value="1"/>
</dbReference>
<accession>A0A9D9DZZ7</accession>
<evidence type="ECO:0000313" key="6">
    <source>
        <dbReference type="EMBL" id="MBO8435646.1"/>
    </source>
</evidence>
<proteinExistence type="predicted"/>
<dbReference type="PRINTS" id="PR00455">
    <property type="entry name" value="HTHTETR"/>
</dbReference>
<evidence type="ECO:0000259" key="5">
    <source>
        <dbReference type="PROSITE" id="PS50977"/>
    </source>
</evidence>
<name>A0A9D9DZZ7_9SPIO</name>
<protein>
    <submittedName>
        <fullName evidence="6">TetR/AcrR family transcriptional regulator</fullName>
    </submittedName>
</protein>
<dbReference type="PANTHER" id="PTHR30055:SF234">
    <property type="entry name" value="HTH-TYPE TRANSCRIPTIONAL REGULATOR BETI"/>
    <property type="match status" value="1"/>
</dbReference>
<evidence type="ECO:0000256" key="2">
    <source>
        <dbReference type="ARBA" id="ARBA00023125"/>
    </source>
</evidence>
<dbReference type="PANTHER" id="PTHR30055">
    <property type="entry name" value="HTH-TYPE TRANSCRIPTIONAL REGULATOR RUTR"/>
    <property type="match status" value="1"/>
</dbReference>
<keyword evidence="3" id="KW-0804">Transcription</keyword>
<dbReference type="Gene3D" id="1.10.357.10">
    <property type="entry name" value="Tetracycline Repressor, domain 2"/>
    <property type="match status" value="1"/>
</dbReference>
<dbReference type="Proteomes" id="UP000823615">
    <property type="component" value="Unassembled WGS sequence"/>
</dbReference>
<dbReference type="InterPro" id="IPR050109">
    <property type="entry name" value="HTH-type_TetR-like_transc_reg"/>
</dbReference>
<sequence>MKTSRDIIIRKATEIIAFSGLDKLTMNTLSEELGINKASLYHWFSSKDEILDEVFREGHKALMAKGFRLELDGSATQVLSRIAAKWTDIFSDDSLLPYLRTVFSLRYSDERAEEEASALSLMLRSQVSVIMNALGENDEFLTSLFSSLLLVHLQSMLDGNDEDLELDAKAFASLLEKS</sequence>
<dbReference type="InterPro" id="IPR001647">
    <property type="entry name" value="HTH_TetR"/>
</dbReference>
<gene>
    <name evidence="6" type="ORF">IAA97_01530</name>
</gene>
<evidence type="ECO:0000256" key="3">
    <source>
        <dbReference type="ARBA" id="ARBA00023163"/>
    </source>
</evidence>